<feature type="transmembrane region" description="Helical" evidence="6">
    <location>
        <begin position="189"/>
        <end position="211"/>
    </location>
</feature>
<evidence type="ECO:0000313" key="8">
    <source>
        <dbReference type="Proteomes" id="UP000198418"/>
    </source>
</evidence>
<feature type="transmembrane region" description="Helical" evidence="6">
    <location>
        <begin position="314"/>
        <end position="335"/>
    </location>
</feature>
<feature type="transmembrane region" description="Helical" evidence="6">
    <location>
        <begin position="54"/>
        <end position="71"/>
    </location>
</feature>
<dbReference type="EMBL" id="FYDG01000010">
    <property type="protein sequence ID" value="SNB78711.1"/>
    <property type="molecule type" value="Genomic_DNA"/>
</dbReference>
<dbReference type="CDD" id="cd06176">
    <property type="entry name" value="MFS_BCD_PucC-like"/>
    <property type="match status" value="1"/>
</dbReference>
<evidence type="ECO:0000256" key="1">
    <source>
        <dbReference type="ARBA" id="ARBA00004141"/>
    </source>
</evidence>
<comment type="subcellular location">
    <subcellularLocation>
        <location evidence="1">Membrane</location>
        <topology evidence="1">Multi-pass membrane protein</topology>
    </subcellularLocation>
</comment>
<dbReference type="AlphaFoldDB" id="A0A212S166"/>
<feature type="transmembrane region" description="Helical" evidence="6">
    <location>
        <begin position="412"/>
        <end position="434"/>
    </location>
</feature>
<organism evidence="7 8">
    <name type="scientific">Rhodoblastus acidophilus</name>
    <name type="common">Rhodopseudomonas acidophila</name>
    <dbReference type="NCBI Taxonomy" id="1074"/>
    <lineage>
        <taxon>Bacteria</taxon>
        <taxon>Pseudomonadati</taxon>
        <taxon>Pseudomonadota</taxon>
        <taxon>Alphaproteobacteria</taxon>
        <taxon>Hyphomicrobiales</taxon>
        <taxon>Rhodoblastaceae</taxon>
        <taxon>Rhodoblastus</taxon>
    </lineage>
</organism>
<feature type="transmembrane region" description="Helical" evidence="6">
    <location>
        <begin position="121"/>
        <end position="144"/>
    </location>
</feature>
<keyword evidence="5 6" id="KW-0472">Membrane</keyword>
<dbReference type="Pfam" id="PF03209">
    <property type="entry name" value="PUCC"/>
    <property type="match status" value="1"/>
</dbReference>
<feature type="transmembrane region" description="Helical" evidence="6">
    <location>
        <begin position="156"/>
        <end position="177"/>
    </location>
</feature>
<dbReference type="Proteomes" id="UP000198418">
    <property type="component" value="Unassembled WGS sequence"/>
</dbReference>
<gene>
    <name evidence="7" type="ORF">SAMN06265338_11058</name>
</gene>
<evidence type="ECO:0000313" key="7">
    <source>
        <dbReference type="EMBL" id="SNB78711.1"/>
    </source>
</evidence>
<dbReference type="PIRSF" id="PIRSF016565">
    <property type="entry name" value="PucC"/>
    <property type="match status" value="1"/>
</dbReference>
<feature type="transmembrane region" description="Helical" evidence="6">
    <location>
        <begin position="91"/>
        <end position="115"/>
    </location>
</feature>
<protein>
    <submittedName>
        <fullName evidence="7">MFS transporter, BCD family, chlorophyll transporter</fullName>
    </submittedName>
</protein>
<dbReference type="InterPro" id="IPR036259">
    <property type="entry name" value="MFS_trans_sf"/>
</dbReference>
<feature type="transmembrane region" description="Helical" evidence="6">
    <location>
        <begin position="282"/>
        <end position="302"/>
    </location>
</feature>
<sequence length="457" mass="45932">MSVASEPSLDPGMRDASSLLTWTGIIRLGLVQASLGAIVVLMTATINRVMVVELAFPAVIPGLLVALFHGVQVMRPAWGHQSDVNGRRTPWIIGGMAALAVGGVLAAAGAALANASKLEGLAVAALGFLLVGCGAGAAGTNVLATLAARVAPQRRAAAATLVWVMMIVGFAVTAPLAGHYLDPYSGSRLIEVTGVVCLAAFAVASLAVIGVETHSRPRAAAQRRTNSFREAFHEVWSEPAARRFTVFIFVSMLAYSAQELLVEPFAGLAFGLTPGVTTKLAGLQHGGVLLGMITVAIGASAIGGRRLGDLKLWIVGGCLAASAALVAVAATGLVAADPGPLRIAVFALGVGNGIYAASAIGAMMGLAGHGAEAREGVRMGLWGAAQALALGAGGLIGAGLVDIARWALGSALGAYGAVFVIEAVAFVAAAMLAVRIGREAPRAEAGAVEFESAPTGA</sequence>
<name>A0A212S166_RHOAC</name>
<proteinExistence type="inferred from homology"/>
<keyword evidence="8" id="KW-1185">Reference proteome</keyword>
<comment type="similarity">
    <text evidence="2">Belongs to the PucC family.</text>
</comment>
<feature type="transmembrane region" description="Helical" evidence="6">
    <location>
        <begin position="20"/>
        <end position="42"/>
    </location>
</feature>
<evidence type="ECO:0000256" key="3">
    <source>
        <dbReference type="ARBA" id="ARBA00022692"/>
    </source>
</evidence>
<dbReference type="GO" id="GO:0016020">
    <property type="term" value="C:membrane"/>
    <property type="evidence" value="ECO:0007669"/>
    <property type="project" value="UniProtKB-SubCell"/>
</dbReference>
<dbReference type="SUPFAM" id="SSF103473">
    <property type="entry name" value="MFS general substrate transporter"/>
    <property type="match status" value="1"/>
</dbReference>
<dbReference type="InterPro" id="IPR026036">
    <property type="entry name" value="PucC"/>
</dbReference>
<accession>A0A212S166</accession>
<dbReference type="Gene3D" id="1.20.1250.20">
    <property type="entry name" value="MFS general substrate transporter like domains"/>
    <property type="match status" value="1"/>
</dbReference>
<reference evidence="8" key="1">
    <citation type="submission" date="2017-06" db="EMBL/GenBank/DDBJ databases">
        <authorList>
            <person name="Varghese N."/>
            <person name="Submissions S."/>
        </authorList>
    </citation>
    <scope>NUCLEOTIDE SEQUENCE [LARGE SCALE GENOMIC DNA]</scope>
    <source>
        <strain evidence="8">DSM 137</strain>
    </source>
</reference>
<evidence type="ECO:0000256" key="2">
    <source>
        <dbReference type="ARBA" id="ARBA00008412"/>
    </source>
</evidence>
<dbReference type="PANTHER" id="PTHR23538">
    <property type="entry name" value="44.5 KD BACTERIOCHLOROPHYLL SYNTHASE SUBUNIT"/>
    <property type="match status" value="1"/>
</dbReference>
<keyword evidence="4 6" id="KW-1133">Transmembrane helix</keyword>
<feature type="transmembrane region" description="Helical" evidence="6">
    <location>
        <begin position="379"/>
        <end position="400"/>
    </location>
</feature>
<dbReference type="PANTHER" id="PTHR23538:SF1">
    <property type="entry name" value="44.5 KD BACTERIOCHLOROPHYLL SYNTHASE SUBUNIT"/>
    <property type="match status" value="1"/>
</dbReference>
<evidence type="ECO:0000256" key="5">
    <source>
        <dbReference type="ARBA" id="ARBA00023136"/>
    </source>
</evidence>
<dbReference type="InterPro" id="IPR004896">
    <property type="entry name" value="PucC-rel"/>
</dbReference>
<keyword evidence="3 6" id="KW-0812">Transmembrane</keyword>
<evidence type="ECO:0000256" key="6">
    <source>
        <dbReference type="SAM" id="Phobius"/>
    </source>
</evidence>
<feature type="transmembrane region" description="Helical" evidence="6">
    <location>
        <begin position="341"/>
        <end position="367"/>
    </location>
</feature>
<evidence type="ECO:0000256" key="4">
    <source>
        <dbReference type="ARBA" id="ARBA00022989"/>
    </source>
</evidence>
<feature type="transmembrane region" description="Helical" evidence="6">
    <location>
        <begin position="244"/>
        <end position="262"/>
    </location>
</feature>